<feature type="compositionally biased region" description="Acidic residues" evidence="1">
    <location>
        <begin position="43"/>
        <end position="54"/>
    </location>
</feature>
<dbReference type="AlphaFoldDB" id="A0A6A6MFT3"/>
<reference evidence="2 3" key="1">
    <citation type="journal article" date="2020" name="Mol. Plant">
        <title>The Chromosome-Based Rubber Tree Genome Provides New Insights into Spurge Genome Evolution and Rubber Biosynthesis.</title>
        <authorList>
            <person name="Liu J."/>
            <person name="Shi C."/>
            <person name="Shi C.C."/>
            <person name="Li W."/>
            <person name="Zhang Q.J."/>
            <person name="Zhang Y."/>
            <person name="Li K."/>
            <person name="Lu H.F."/>
            <person name="Shi C."/>
            <person name="Zhu S.T."/>
            <person name="Xiao Z.Y."/>
            <person name="Nan H."/>
            <person name="Yue Y."/>
            <person name="Zhu X.G."/>
            <person name="Wu Y."/>
            <person name="Hong X.N."/>
            <person name="Fan G.Y."/>
            <person name="Tong Y."/>
            <person name="Zhang D."/>
            <person name="Mao C.L."/>
            <person name="Liu Y.L."/>
            <person name="Hao S.J."/>
            <person name="Liu W.Q."/>
            <person name="Lv M.Q."/>
            <person name="Zhang H.B."/>
            <person name="Liu Y."/>
            <person name="Hu-Tang G.R."/>
            <person name="Wang J.P."/>
            <person name="Wang J.H."/>
            <person name="Sun Y.H."/>
            <person name="Ni S.B."/>
            <person name="Chen W.B."/>
            <person name="Zhang X.C."/>
            <person name="Jiao Y.N."/>
            <person name="Eichler E.E."/>
            <person name="Li G.H."/>
            <person name="Liu X."/>
            <person name="Gao L.Z."/>
        </authorList>
    </citation>
    <scope>NUCLEOTIDE SEQUENCE [LARGE SCALE GENOMIC DNA]</scope>
    <source>
        <strain evidence="3">cv. GT1</strain>
        <tissue evidence="2">Leaf</tissue>
    </source>
</reference>
<proteinExistence type="predicted"/>
<evidence type="ECO:0000256" key="1">
    <source>
        <dbReference type="SAM" id="MobiDB-lite"/>
    </source>
</evidence>
<dbReference type="EMBL" id="JAAGAX010000006">
    <property type="protein sequence ID" value="KAF2312631.1"/>
    <property type="molecule type" value="Genomic_DNA"/>
</dbReference>
<protein>
    <submittedName>
        <fullName evidence="2">Uncharacterized protein</fullName>
    </submittedName>
</protein>
<evidence type="ECO:0000313" key="3">
    <source>
        <dbReference type="Proteomes" id="UP000467840"/>
    </source>
</evidence>
<gene>
    <name evidence="2" type="ORF">GH714_037026</name>
</gene>
<evidence type="ECO:0000313" key="2">
    <source>
        <dbReference type="EMBL" id="KAF2312631.1"/>
    </source>
</evidence>
<name>A0A6A6MFT3_HEVBR</name>
<feature type="region of interest" description="Disordered" evidence="1">
    <location>
        <begin position="23"/>
        <end position="95"/>
    </location>
</feature>
<dbReference type="Proteomes" id="UP000467840">
    <property type="component" value="Chromosome 14"/>
</dbReference>
<sequence length="95" mass="10259">MSSALKTSSSSTYEPKIILKGLLKPTQEDPVSLTLKQSQQLDSGEEEQQPEDNEETIKKIGAKMERMRQSRAAAPDNISLDGGSNHGAAEGLSDE</sequence>
<organism evidence="2 3">
    <name type="scientific">Hevea brasiliensis</name>
    <name type="common">Para rubber tree</name>
    <name type="synonym">Siphonia brasiliensis</name>
    <dbReference type="NCBI Taxonomy" id="3981"/>
    <lineage>
        <taxon>Eukaryota</taxon>
        <taxon>Viridiplantae</taxon>
        <taxon>Streptophyta</taxon>
        <taxon>Embryophyta</taxon>
        <taxon>Tracheophyta</taxon>
        <taxon>Spermatophyta</taxon>
        <taxon>Magnoliopsida</taxon>
        <taxon>eudicotyledons</taxon>
        <taxon>Gunneridae</taxon>
        <taxon>Pentapetalae</taxon>
        <taxon>rosids</taxon>
        <taxon>fabids</taxon>
        <taxon>Malpighiales</taxon>
        <taxon>Euphorbiaceae</taxon>
        <taxon>Crotonoideae</taxon>
        <taxon>Micrandreae</taxon>
        <taxon>Hevea</taxon>
    </lineage>
</organism>
<keyword evidence="3" id="KW-1185">Reference proteome</keyword>
<feature type="compositionally biased region" description="Basic and acidic residues" evidence="1">
    <location>
        <begin position="55"/>
        <end position="68"/>
    </location>
</feature>
<comment type="caution">
    <text evidence="2">The sequence shown here is derived from an EMBL/GenBank/DDBJ whole genome shotgun (WGS) entry which is preliminary data.</text>
</comment>
<accession>A0A6A6MFT3</accession>